<feature type="domain" description="OmpR/PhoB-type" evidence="5">
    <location>
        <begin position="124"/>
        <end position="219"/>
    </location>
</feature>
<evidence type="ECO:0000259" key="5">
    <source>
        <dbReference type="PROSITE" id="PS51755"/>
    </source>
</evidence>
<protein>
    <submittedName>
        <fullName evidence="6">DNA-binding response regulator</fullName>
    </submittedName>
</protein>
<dbReference type="Pfam" id="PF00072">
    <property type="entry name" value="Response_reg"/>
    <property type="match status" value="1"/>
</dbReference>
<dbReference type="SMART" id="SM00448">
    <property type="entry name" value="REC"/>
    <property type="match status" value="1"/>
</dbReference>
<dbReference type="GO" id="GO:0006355">
    <property type="term" value="P:regulation of DNA-templated transcription"/>
    <property type="evidence" value="ECO:0007669"/>
    <property type="project" value="InterPro"/>
</dbReference>
<dbReference type="GO" id="GO:0000156">
    <property type="term" value="F:phosphorelay response regulator activity"/>
    <property type="evidence" value="ECO:0007669"/>
    <property type="project" value="TreeGrafter"/>
</dbReference>
<evidence type="ECO:0000256" key="3">
    <source>
        <dbReference type="PROSITE-ProRule" id="PRU01091"/>
    </source>
</evidence>
<dbReference type="SMART" id="SM00862">
    <property type="entry name" value="Trans_reg_C"/>
    <property type="match status" value="1"/>
</dbReference>
<evidence type="ECO:0000256" key="2">
    <source>
        <dbReference type="PROSITE-ProRule" id="PRU00169"/>
    </source>
</evidence>
<dbReference type="GO" id="GO:0032993">
    <property type="term" value="C:protein-DNA complex"/>
    <property type="evidence" value="ECO:0007669"/>
    <property type="project" value="TreeGrafter"/>
</dbReference>
<dbReference type="Gene3D" id="1.10.10.10">
    <property type="entry name" value="Winged helix-like DNA-binding domain superfamily/Winged helix DNA-binding domain"/>
    <property type="match status" value="1"/>
</dbReference>
<dbReference type="GO" id="GO:0005829">
    <property type="term" value="C:cytosol"/>
    <property type="evidence" value="ECO:0007669"/>
    <property type="project" value="TreeGrafter"/>
</dbReference>
<accession>A0A1Y1QMS1</accession>
<dbReference type="InterPro" id="IPR001789">
    <property type="entry name" value="Sig_transdc_resp-reg_receiver"/>
</dbReference>
<dbReference type="PROSITE" id="PS50110">
    <property type="entry name" value="RESPONSE_REGULATORY"/>
    <property type="match status" value="1"/>
</dbReference>
<feature type="DNA-binding region" description="OmpR/PhoB-type" evidence="3">
    <location>
        <begin position="124"/>
        <end position="219"/>
    </location>
</feature>
<feature type="domain" description="Response regulatory" evidence="4">
    <location>
        <begin position="2"/>
        <end position="116"/>
    </location>
</feature>
<dbReference type="PROSITE" id="PS51755">
    <property type="entry name" value="OMPR_PHOB"/>
    <property type="match status" value="1"/>
</dbReference>
<dbReference type="InterPro" id="IPR011006">
    <property type="entry name" value="CheY-like_superfamily"/>
</dbReference>
<dbReference type="InterPro" id="IPR001867">
    <property type="entry name" value="OmpR/PhoB-type_DNA-bd"/>
</dbReference>
<sequence length="223" mass="25242">MRILLAEDHTELREAIARRLRALGNSVDEVSSLREIRTYLNGAHYDVGVFDRMLPDGDSLTLLQTLRTAANRTPILLLTARDRIEDRVEGLQVGADDYLVKPFAMDELIARINVLARRGEPLRDTILRVADLEVDSGRHEVRRAGVLIPLRPKEYAVLELLAVRNRRAVSRNDILEYCWDTLESPASNVEETIIASLRRKLGEPALIKTVRGLGYKLDDVHES</sequence>
<dbReference type="Gene3D" id="3.40.50.2300">
    <property type="match status" value="1"/>
</dbReference>
<evidence type="ECO:0000313" key="6">
    <source>
        <dbReference type="EMBL" id="OQX09045.1"/>
    </source>
</evidence>
<evidence type="ECO:0000259" key="4">
    <source>
        <dbReference type="PROSITE" id="PS50110"/>
    </source>
</evidence>
<keyword evidence="2" id="KW-0597">Phosphoprotein</keyword>
<proteinExistence type="predicted"/>
<feature type="modified residue" description="4-aspartylphosphate" evidence="2">
    <location>
        <position position="51"/>
    </location>
</feature>
<gene>
    <name evidence="6" type="ORF">BWK73_23815</name>
</gene>
<dbReference type="EMBL" id="MTEJ01000156">
    <property type="protein sequence ID" value="OQX09045.1"/>
    <property type="molecule type" value="Genomic_DNA"/>
</dbReference>
<dbReference type="AlphaFoldDB" id="A0A1Y1QMS1"/>
<dbReference type="InterPro" id="IPR036388">
    <property type="entry name" value="WH-like_DNA-bd_sf"/>
</dbReference>
<dbReference type="SUPFAM" id="SSF52172">
    <property type="entry name" value="CheY-like"/>
    <property type="match status" value="1"/>
</dbReference>
<evidence type="ECO:0000256" key="1">
    <source>
        <dbReference type="ARBA" id="ARBA00023125"/>
    </source>
</evidence>
<dbReference type="GO" id="GO:0000976">
    <property type="term" value="F:transcription cis-regulatory region binding"/>
    <property type="evidence" value="ECO:0007669"/>
    <property type="project" value="TreeGrafter"/>
</dbReference>
<dbReference type="Pfam" id="PF00486">
    <property type="entry name" value="Trans_reg_C"/>
    <property type="match status" value="1"/>
</dbReference>
<dbReference type="InterPro" id="IPR039420">
    <property type="entry name" value="WalR-like"/>
</dbReference>
<reference evidence="6 7" key="1">
    <citation type="submission" date="2017-01" db="EMBL/GenBank/DDBJ databases">
        <title>Novel large sulfur bacteria in the metagenomes of groundwater-fed chemosynthetic microbial mats in the Lake Huron basin.</title>
        <authorList>
            <person name="Sharrar A.M."/>
            <person name="Flood B.E."/>
            <person name="Bailey J.V."/>
            <person name="Jones D.S."/>
            <person name="Biddanda B."/>
            <person name="Ruberg S.A."/>
            <person name="Marcus D.N."/>
            <person name="Dick G.J."/>
        </authorList>
    </citation>
    <scope>NUCLEOTIDE SEQUENCE [LARGE SCALE GENOMIC DNA]</scope>
    <source>
        <strain evidence="6">A8</strain>
    </source>
</reference>
<evidence type="ECO:0000313" key="7">
    <source>
        <dbReference type="Proteomes" id="UP000192491"/>
    </source>
</evidence>
<dbReference type="Gene3D" id="6.10.250.690">
    <property type="match status" value="1"/>
</dbReference>
<organism evidence="6 7">
    <name type="scientific">Thiothrix lacustris</name>
    <dbReference type="NCBI Taxonomy" id="525917"/>
    <lineage>
        <taxon>Bacteria</taxon>
        <taxon>Pseudomonadati</taxon>
        <taxon>Pseudomonadota</taxon>
        <taxon>Gammaproteobacteria</taxon>
        <taxon>Thiotrichales</taxon>
        <taxon>Thiotrichaceae</taxon>
        <taxon>Thiothrix</taxon>
    </lineage>
</organism>
<dbReference type="PANTHER" id="PTHR48111:SF36">
    <property type="entry name" value="TRANSCRIPTIONAL REGULATORY PROTEIN CUTR"/>
    <property type="match status" value="1"/>
</dbReference>
<dbReference type="CDD" id="cd00383">
    <property type="entry name" value="trans_reg_C"/>
    <property type="match status" value="1"/>
</dbReference>
<dbReference type="Proteomes" id="UP000192491">
    <property type="component" value="Unassembled WGS sequence"/>
</dbReference>
<comment type="caution">
    <text evidence="6">The sequence shown here is derived from an EMBL/GenBank/DDBJ whole genome shotgun (WGS) entry which is preliminary data.</text>
</comment>
<dbReference type="PANTHER" id="PTHR48111">
    <property type="entry name" value="REGULATOR OF RPOS"/>
    <property type="match status" value="1"/>
</dbReference>
<keyword evidence="1 3" id="KW-0238">DNA-binding</keyword>
<name>A0A1Y1QMS1_9GAMM</name>